<dbReference type="Pfam" id="PF01512">
    <property type="entry name" value="Complex1_51K"/>
    <property type="match status" value="1"/>
</dbReference>
<keyword evidence="3" id="KW-0408">Iron</keyword>
<evidence type="ECO:0000313" key="6">
    <source>
        <dbReference type="EMBL" id="MFC7059021.1"/>
    </source>
</evidence>
<protein>
    <submittedName>
        <fullName evidence="6">NADH dehydrogenase subunit</fullName>
    </submittedName>
</protein>
<dbReference type="Gene3D" id="3.40.50.11540">
    <property type="entry name" value="NADH-ubiquinone oxidoreductase 51kDa subunit"/>
    <property type="match status" value="1"/>
</dbReference>
<evidence type="ECO:0000259" key="5">
    <source>
        <dbReference type="Pfam" id="PF01512"/>
    </source>
</evidence>
<keyword evidence="1" id="KW-0004">4Fe-4S</keyword>
<keyword evidence="7" id="KW-1185">Reference proteome</keyword>
<proteinExistence type="predicted"/>
<organism evidence="6 7">
    <name type="scientific">Halovenus salina</name>
    <dbReference type="NCBI Taxonomy" id="1510225"/>
    <lineage>
        <taxon>Archaea</taxon>
        <taxon>Methanobacteriati</taxon>
        <taxon>Methanobacteriota</taxon>
        <taxon>Stenosarchaea group</taxon>
        <taxon>Halobacteria</taxon>
        <taxon>Halobacteriales</taxon>
        <taxon>Haloarculaceae</taxon>
        <taxon>Halovenus</taxon>
    </lineage>
</organism>
<dbReference type="InterPro" id="IPR010208">
    <property type="entry name" value="Ion_transpt_RnfC/RsxC"/>
</dbReference>
<keyword evidence="4" id="KW-0411">Iron-sulfur</keyword>
<dbReference type="PANTHER" id="PTHR43034:SF2">
    <property type="entry name" value="ION-TRANSLOCATING OXIDOREDUCTASE COMPLEX SUBUNIT C"/>
    <property type="match status" value="1"/>
</dbReference>
<dbReference type="SUPFAM" id="SSF142019">
    <property type="entry name" value="Nqo1 FMN-binding domain-like"/>
    <property type="match status" value="1"/>
</dbReference>
<reference evidence="6 7" key="1">
    <citation type="journal article" date="2019" name="Int. J. Syst. Evol. Microbiol.">
        <title>The Global Catalogue of Microorganisms (GCM) 10K type strain sequencing project: providing services to taxonomists for standard genome sequencing and annotation.</title>
        <authorList>
            <consortium name="The Broad Institute Genomics Platform"/>
            <consortium name="The Broad Institute Genome Sequencing Center for Infectious Disease"/>
            <person name="Wu L."/>
            <person name="Ma J."/>
        </authorList>
    </citation>
    <scope>NUCLEOTIDE SEQUENCE [LARGE SCALE GENOMIC DNA]</scope>
    <source>
        <strain evidence="6 7">JCM 30072</strain>
    </source>
</reference>
<evidence type="ECO:0000256" key="2">
    <source>
        <dbReference type="ARBA" id="ARBA00022723"/>
    </source>
</evidence>
<dbReference type="SUPFAM" id="SSF142984">
    <property type="entry name" value="Nqo1 middle domain-like"/>
    <property type="match status" value="1"/>
</dbReference>
<gene>
    <name evidence="6" type="ORF">ACFQQG_13585</name>
</gene>
<dbReference type="Proteomes" id="UP001596445">
    <property type="component" value="Unassembled WGS sequence"/>
</dbReference>
<sequence>MTGTIVRTERPAADDIVATAREAGVAGAGGAGFPTYSKWERVDEVDCLLMNHQESEPNYFIDSWLGSEYAARFASLFDSLLNELLDVVVVSAKWKDREGLRRLERLTDGTVYSPAELPLDPTEESGVVFAYTDNTYQYGMESVLLNVVAGTVIGDQLPMDHGWLVQNTETLYNLSRAWTDNAPVTRTYVHVGGNVPRHRFLDVPVGTSAETLLDAAGVTAGGPESVLVTGGPGWCFPVDTDPSAFGVRKHTNCLMLLDRETVDQHTLGGDRIDVLATRDWTERAVETEPSERIEPETVRVPLVTNPDIGIVKPSEPTVAVGECVDAGDRIATPSATGVSIPQHATIDGRVTAVEEASISIRAE</sequence>
<dbReference type="RefSeq" id="WP_267161744.1">
    <property type="nucleotide sequence ID" value="NZ_CP112972.1"/>
</dbReference>
<dbReference type="GeneID" id="76631098"/>
<evidence type="ECO:0000256" key="3">
    <source>
        <dbReference type="ARBA" id="ARBA00023004"/>
    </source>
</evidence>
<comment type="caution">
    <text evidence="6">The sequence shown here is derived from an EMBL/GenBank/DDBJ whole genome shotgun (WGS) entry which is preliminary data.</text>
</comment>
<dbReference type="GO" id="GO:0046872">
    <property type="term" value="F:metal ion binding"/>
    <property type="evidence" value="ECO:0007669"/>
    <property type="project" value="UniProtKB-KW"/>
</dbReference>
<dbReference type="GO" id="GO:0051539">
    <property type="term" value="F:4 iron, 4 sulfur cluster binding"/>
    <property type="evidence" value="ECO:0007669"/>
    <property type="project" value="UniProtKB-KW"/>
</dbReference>
<name>A0ABD5W4A0_9EURY</name>
<dbReference type="InterPro" id="IPR037225">
    <property type="entry name" value="Nuo51_FMN-bd_sf"/>
</dbReference>
<dbReference type="EMBL" id="JBHSZI010000001">
    <property type="protein sequence ID" value="MFC7059021.1"/>
    <property type="molecule type" value="Genomic_DNA"/>
</dbReference>
<dbReference type="PANTHER" id="PTHR43034">
    <property type="entry name" value="ION-TRANSLOCATING OXIDOREDUCTASE COMPLEX SUBUNIT C"/>
    <property type="match status" value="1"/>
</dbReference>
<accession>A0ABD5W4A0</accession>
<evidence type="ECO:0000256" key="4">
    <source>
        <dbReference type="ARBA" id="ARBA00023014"/>
    </source>
</evidence>
<feature type="domain" description="NADH-ubiquinone oxidoreductase 51kDa subunit FMN-binding" evidence="5">
    <location>
        <begin position="21"/>
        <end position="175"/>
    </location>
</feature>
<evidence type="ECO:0000313" key="7">
    <source>
        <dbReference type="Proteomes" id="UP001596445"/>
    </source>
</evidence>
<dbReference type="InterPro" id="IPR011538">
    <property type="entry name" value="Nuo51_FMN-bd"/>
</dbReference>
<evidence type="ECO:0000256" key="1">
    <source>
        <dbReference type="ARBA" id="ARBA00022485"/>
    </source>
</evidence>
<keyword evidence="2" id="KW-0479">Metal-binding</keyword>
<dbReference type="AlphaFoldDB" id="A0ABD5W4A0"/>